<reference evidence="4" key="1">
    <citation type="journal article" date="2018" name="Nat. Microbiol.">
        <title>Leveraging single-cell genomics to expand the fungal tree of life.</title>
        <authorList>
            <person name="Ahrendt S.R."/>
            <person name="Quandt C.A."/>
            <person name="Ciobanu D."/>
            <person name="Clum A."/>
            <person name="Salamov A."/>
            <person name="Andreopoulos B."/>
            <person name="Cheng J.F."/>
            <person name="Woyke T."/>
            <person name="Pelin A."/>
            <person name="Henrissat B."/>
            <person name="Reynolds N.K."/>
            <person name="Benny G.L."/>
            <person name="Smith M.E."/>
            <person name="James T.Y."/>
            <person name="Grigoriev I.V."/>
        </authorList>
    </citation>
    <scope>NUCLEOTIDE SEQUENCE [LARGE SCALE GENOMIC DNA]</scope>
</reference>
<feature type="region of interest" description="Disordered" evidence="2">
    <location>
        <begin position="243"/>
        <end position="358"/>
    </location>
</feature>
<sequence length="358" mass="37652">MEASPKPDSNTARLARTQTLLKAQIADAIVAQEENDLQAARLRALIARAQSENRSLSKKVDAVEALALLHCGGVVKLKPPLSPERRVDTGLLEHLRNELKKMYGGQPVVVNSAASKPAPMVLAPASPAPAPAIPTPVPTKVPVSPVGPDPQTDSAASKPAVIKSVKESKPVEPPSTRKRSSSSDKHMVPPPGLRRGPLRPVPAPPHAAYGDGSGAALGSARGPMFIGPDGYVYTEDEWWMKEMGTTGDPRKPPGYTGPSTDLQQARAPRLPPVGDLRSLPQPAAASMNHKRSLSDGTAAAPATKVGKVTKTLWMGGVGGGRVSQHGYEPPNSTGRGPPVDRNMDKDWCNQVSTSSSNQ</sequence>
<evidence type="ECO:0000313" key="3">
    <source>
        <dbReference type="EMBL" id="RKO89095.1"/>
    </source>
</evidence>
<evidence type="ECO:0000256" key="1">
    <source>
        <dbReference type="SAM" id="Coils"/>
    </source>
</evidence>
<keyword evidence="4" id="KW-1185">Reference proteome</keyword>
<organism evidence="3 4">
    <name type="scientific">Blyttiomyces helicus</name>
    <dbReference type="NCBI Taxonomy" id="388810"/>
    <lineage>
        <taxon>Eukaryota</taxon>
        <taxon>Fungi</taxon>
        <taxon>Fungi incertae sedis</taxon>
        <taxon>Chytridiomycota</taxon>
        <taxon>Chytridiomycota incertae sedis</taxon>
        <taxon>Chytridiomycetes</taxon>
        <taxon>Chytridiomycetes incertae sedis</taxon>
        <taxon>Blyttiomyces</taxon>
    </lineage>
</organism>
<gene>
    <name evidence="3" type="ORF">BDK51DRAFT_28730</name>
</gene>
<protein>
    <submittedName>
        <fullName evidence="3">Uncharacterized protein</fullName>
    </submittedName>
</protein>
<dbReference type="AlphaFoldDB" id="A0A4P9WBU2"/>
<accession>A0A4P9WBU2</accession>
<proteinExistence type="predicted"/>
<name>A0A4P9WBU2_9FUNG</name>
<dbReference type="EMBL" id="KZ996292">
    <property type="protein sequence ID" value="RKO89095.1"/>
    <property type="molecule type" value="Genomic_DNA"/>
</dbReference>
<evidence type="ECO:0000313" key="4">
    <source>
        <dbReference type="Proteomes" id="UP000269721"/>
    </source>
</evidence>
<evidence type="ECO:0000256" key="2">
    <source>
        <dbReference type="SAM" id="MobiDB-lite"/>
    </source>
</evidence>
<feature type="coiled-coil region" evidence="1">
    <location>
        <begin position="39"/>
        <end position="66"/>
    </location>
</feature>
<dbReference type="Proteomes" id="UP000269721">
    <property type="component" value="Unassembled WGS sequence"/>
</dbReference>
<keyword evidence="1" id="KW-0175">Coiled coil</keyword>
<feature type="region of interest" description="Disordered" evidence="2">
    <location>
        <begin position="139"/>
        <end position="221"/>
    </location>
</feature>
<feature type="compositionally biased region" description="Polar residues" evidence="2">
    <location>
        <begin position="349"/>
        <end position="358"/>
    </location>
</feature>